<name>A0ABD2ZJR8_9GENT</name>
<evidence type="ECO:0000259" key="11">
    <source>
        <dbReference type="PROSITE" id="PS00497"/>
    </source>
</evidence>
<feature type="binding site" evidence="8">
    <location>
        <position position="193"/>
    </location>
    <ligand>
        <name>Cu cation</name>
        <dbReference type="ChEBI" id="CHEBI:23378"/>
        <label>A</label>
    </ligand>
</feature>
<sequence>MASLSPSTANGIVNANATLSSLHYSPFLAKTFHISTTKKRNNIHHFKVSCKNSEQHQNASRRNMLIGLGGLYGAANLAADPFAFAAPIAGPDISKCGPADLPSGATPTNCCPPPAASIVDFKLPSPSNTLRVRPATQLVDNAYLAKFNKAVQLMKALPDTDPRSFKQQANVHCAYCDGAYDQLGFPNLELQVHASWLFLPFHRCYLYFYERILGKLIGDPNFAMPFWNWDAQGGMHLPDIYADSTSPLYDTLRDAKHQPPTMIDLDYNGVDSNISDSQQLSQNLTIMYRQIVSNARTPQLFFGNPYRAGDEPDPGPGSLENIPHGPVHVWTGDRTQPNFEDMGNFYSAARDPIFYAHHSNIDRMWGIWKTIGGRRQDITDTDWLNASFLFYDENAQMVRIRVRDVLDTTKLGYTYQAVEVPWLNSRPTPRIAKVARKIKKLVAANAADHGHSGNGIFPAKLDKIVKVMVKRPNKKRSKKEKDEKEEILVIEKIEVDRDTFAKFDVYINDEDQPKSTPENTEFAGSFVNVPHKHKHGKKIKTHLNLSLTEILEDLNAEDDEHVLVTLVPRVGCDAVTIGGIKIILD</sequence>
<comment type="subunit">
    <text evidence="2">Monomer.</text>
</comment>
<feature type="disulfide bond" evidence="9">
    <location>
        <begin position="96"/>
        <end position="111"/>
    </location>
</feature>
<evidence type="ECO:0000313" key="14">
    <source>
        <dbReference type="Proteomes" id="UP001630127"/>
    </source>
</evidence>
<feature type="binding site" evidence="8">
    <location>
        <position position="324"/>
    </location>
    <ligand>
        <name>Cu cation</name>
        <dbReference type="ChEBI" id="CHEBI:23378"/>
        <label>B</label>
    </ligand>
</feature>
<evidence type="ECO:0000256" key="10">
    <source>
        <dbReference type="PIRSR" id="PIRSR000290-3"/>
    </source>
</evidence>
<dbReference type="Gene3D" id="1.10.1280.10">
    <property type="entry name" value="Di-copper center containing domain from catechol oxidase"/>
    <property type="match status" value="1"/>
</dbReference>
<dbReference type="PIRSF" id="PIRSF000290">
    <property type="entry name" value="PPO_plant"/>
    <property type="match status" value="1"/>
</dbReference>
<dbReference type="PROSITE" id="PS00498">
    <property type="entry name" value="TYROSINASE_2"/>
    <property type="match status" value="1"/>
</dbReference>
<protein>
    <recommendedName>
        <fullName evidence="11 12">Tyrosinase copper-binding domain-containing protein</fullName>
    </recommendedName>
</protein>
<organism evidence="13 14">
    <name type="scientific">Cinchona calisaya</name>
    <dbReference type="NCBI Taxonomy" id="153742"/>
    <lineage>
        <taxon>Eukaryota</taxon>
        <taxon>Viridiplantae</taxon>
        <taxon>Streptophyta</taxon>
        <taxon>Embryophyta</taxon>
        <taxon>Tracheophyta</taxon>
        <taxon>Spermatophyta</taxon>
        <taxon>Magnoliopsida</taxon>
        <taxon>eudicotyledons</taxon>
        <taxon>Gunneridae</taxon>
        <taxon>Pentapetalae</taxon>
        <taxon>asterids</taxon>
        <taxon>lamiids</taxon>
        <taxon>Gentianales</taxon>
        <taxon>Rubiaceae</taxon>
        <taxon>Cinchonoideae</taxon>
        <taxon>Cinchoneae</taxon>
        <taxon>Cinchona</taxon>
    </lineage>
</organism>
<dbReference type="InterPro" id="IPR022739">
    <property type="entry name" value="Polyphenol_oxidase_cen"/>
</dbReference>
<dbReference type="InterPro" id="IPR050316">
    <property type="entry name" value="Tyrosinase/Hemocyanin"/>
</dbReference>
<dbReference type="SUPFAM" id="SSF48056">
    <property type="entry name" value="Di-copper centre-containing domain"/>
    <property type="match status" value="1"/>
</dbReference>
<evidence type="ECO:0000259" key="12">
    <source>
        <dbReference type="PROSITE" id="PS00498"/>
    </source>
</evidence>
<feature type="binding site" evidence="8">
    <location>
        <position position="202"/>
    </location>
    <ligand>
        <name>Cu cation</name>
        <dbReference type="ChEBI" id="CHEBI:23378"/>
        <label>A</label>
    </ligand>
</feature>
<evidence type="ECO:0000256" key="2">
    <source>
        <dbReference type="ARBA" id="ARBA00011245"/>
    </source>
</evidence>
<feature type="cross-link" description="2'-(S-cysteinyl)-histidine (Cys-His)" evidence="10">
    <location>
        <begin position="176"/>
        <end position="193"/>
    </location>
</feature>
<keyword evidence="14" id="KW-1185">Reference proteome</keyword>
<dbReference type="GO" id="GO:0016491">
    <property type="term" value="F:oxidoreductase activity"/>
    <property type="evidence" value="ECO:0007669"/>
    <property type="project" value="UniProtKB-KW"/>
</dbReference>
<evidence type="ECO:0000256" key="5">
    <source>
        <dbReference type="ARBA" id="ARBA00023002"/>
    </source>
</evidence>
<keyword evidence="6 8" id="KW-0186">Copper</keyword>
<keyword evidence="4" id="KW-0883">Thioether bond</keyword>
<dbReference type="InterPro" id="IPR002227">
    <property type="entry name" value="Tyrosinase_Cu-bd"/>
</dbReference>
<evidence type="ECO:0000256" key="1">
    <source>
        <dbReference type="ARBA" id="ARBA00009928"/>
    </source>
</evidence>
<dbReference type="InterPro" id="IPR016213">
    <property type="entry name" value="Polyphenol_oxidase"/>
</dbReference>
<dbReference type="Pfam" id="PF00264">
    <property type="entry name" value="Tyrosinase"/>
    <property type="match status" value="1"/>
</dbReference>
<dbReference type="PROSITE" id="PS00497">
    <property type="entry name" value="TYROSINASE_1"/>
    <property type="match status" value="1"/>
</dbReference>
<dbReference type="Pfam" id="PF12143">
    <property type="entry name" value="PPO1_KFDV"/>
    <property type="match status" value="1"/>
</dbReference>
<evidence type="ECO:0000256" key="7">
    <source>
        <dbReference type="ARBA" id="ARBA00023157"/>
    </source>
</evidence>
<feature type="domain" description="Tyrosinase copper-binding" evidence="11">
    <location>
        <begin position="193"/>
        <end position="210"/>
    </location>
</feature>
<keyword evidence="3 8" id="KW-0479">Metal-binding</keyword>
<dbReference type="EMBL" id="JBJUIK010000008">
    <property type="protein sequence ID" value="KAL3519695.1"/>
    <property type="molecule type" value="Genomic_DNA"/>
</dbReference>
<dbReference type="AlphaFoldDB" id="A0ABD2ZJR8"/>
<dbReference type="Proteomes" id="UP001630127">
    <property type="component" value="Unassembled WGS sequence"/>
</dbReference>
<dbReference type="InterPro" id="IPR008922">
    <property type="entry name" value="Di-copper_centre_dom_sf"/>
</dbReference>
<dbReference type="PANTHER" id="PTHR11474:SF76">
    <property type="entry name" value="SHKT DOMAIN-CONTAINING PROTEIN"/>
    <property type="match status" value="1"/>
</dbReference>
<dbReference type="Pfam" id="PF12142">
    <property type="entry name" value="PPO1_DWL"/>
    <property type="match status" value="1"/>
</dbReference>
<feature type="binding site" evidence="8">
    <location>
        <position position="172"/>
    </location>
    <ligand>
        <name>Cu cation</name>
        <dbReference type="ChEBI" id="CHEBI:23378"/>
        <label>A</label>
    </ligand>
</feature>
<dbReference type="InterPro" id="IPR022740">
    <property type="entry name" value="Polyphenol_oxidase_C"/>
</dbReference>
<accession>A0ABD2ZJR8</accession>
<comment type="similarity">
    <text evidence="1">Belongs to the tyrosinase family.</text>
</comment>
<evidence type="ECO:0000313" key="13">
    <source>
        <dbReference type="EMBL" id="KAL3519695.1"/>
    </source>
</evidence>
<feature type="disulfide bond" evidence="9">
    <location>
        <begin position="110"/>
        <end position="173"/>
    </location>
</feature>
<evidence type="ECO:0000256" key="9">
    <source>
        <dbReference type="PIRSR" id="PIRSR000290-2"/>
    </source>
</evidence>
<evidence type="ECO:0000256" key="3">
    <source>
        <dbReference type="ARBA" id="ARBA00022723"/>
    </source>
</evidence>
<comment type="caution">
    <text evidence="13">The sequence shown here is derived from an EMBL/GenBank/DDBJ whole genome shotgun (WGS) entry which is preliminary data.</text>
</comment>
<dbReference type="FunFam" id="1.10.1280.10:FF:000007">
    <property type="entry name" value="Polyphenol oxidase, chloroplastic"/>
    <property type="match status" value="1"/>
</dbReference>
<dbReference type="GO" id="GO:0005507">
    <property type="term" value="F:copper ion binding"/>
    <property type="evidence" value="ECO:0007669"/>
    <property type="project" value="UniProtKB-ARBA"/>
</dbReference>
<dbReference type="PANTHER" id="PTHR11474">
    <property type="entry name" value="TYROSINASE FAMILY MEMBER"/>
    <property type="match status" value="1"/>
</dbReference>
<evidence type="ECO:0000256" key="8">
    <source>
        <dbReference type="PIRSR" id="PIRSR000290-1"/>
    </source>
</evidence>
<comment type="cofactor">
    <cofactor evidence="8">
        <name>Cu(2+)</name>
        <dbReference type="ChEBI" id="CHEBI:29036"/>
    </cofactor>
    <text evidence="8">Binds 2 copper ions per subunit.</text>
</comment>
<dbReference type="PRINTS" id="PR00092">
    <property type="entry name" value="TYROSINASE"/>
</dbReference>
<feature type="binding site" evidence="8">
    <location>
        <position position="328"/>
    </location>
    <ligand>
        <name>Cu cation</name>
        <dbReference type="ChEBI" id="CHEBI:23378"/>
        <label>B</label>
    </ligand>
</feature>
<keyword evidence="5" id="KW-0560">Oxidoreductase</keyword>
<feature type="domain" description="Tyrosinase copper-binding" evidence="12">
    <location>
        <begin position="351"/>
        <end position="362"/>
    </location>
</feature>
<feature type="binding site" evidence="8">
    <location>
        <position position="358"/>
    </location>
    <ligand>
        <name>Cu cation</name>
        <dbReference type="ChEBI" id="CHEBI:23378"/>
        <label>B</label>
    </ligand>
</feature>
<keyword evidence="7 9" id="KW-1015">Disulfide bond</keyword>
<evidence type="ECO:0000256" key="4">
    <source>
        <dbReference type="ARBA" id="ARBA00022784"/>
    </source>
</evidence>
<gene>
    <name evidence="13" type="ORF">ACH5RR_017844</name>
</gene>
<reference evidence="13 14" key="1">
    <citation type="submission" date="2024-11" db="EMBL/GenBank/DDBJ databases">
        <title>A near-complete genome assembly of Cinchona calisaya.</title>
        <authorList>
            <person name="Lian D.C."/>
            <person name="Zhao X.W."/>
            <person name="Wei L."/>
        </authorList>
    </citation>
    <scope>NUCLEOTIDE SEQUENCE [LARGE SCALE GENOMIC DNA]</scope>
    <source>
        <tissue evidence="13">Nenye</tissue>
    </source>
</reference>
<proteinExistence type="inferred from homology"/>
<evidence type="ECO:0000256" key="6">
    <source>
        <dbReference type="ARBA" id="ARBA00023008"/>
    </source>
</evidence>